<protein>
    <submittedName>
        <fullName evidence="2">Uncharacterized protein</fullName>
    </submittedName>
</protein>
<dbReference type="Proteomes" id="UP000593626">
    <property type="component" value="Chromosome"/>
</dbReference>
<proteinExistence type="predicted"/>
<dbReference type="AlphaFoldDB" id="A0A7S8CAR7"/>
<dbReference type="EMBL" id="CP049742">
    <property type="protein sequence ID" value="QPC46518.1"/>
    <property type="molecule type" value="Genomic_DNA"/>
</dbReference>
<organism evidence="2 3">
    <name type="scientific">Mangrovibacillus cuniculi</name>
    <dbReference type="NCBI Taxonomy" id="2593652"/>
    <lineage>
        <taxon>Bacteria</taxon>
        <taxon>Bacillati</taxon>
        <taxon>Bacillota</taxon>
        <taxon>Bacilli</taxon>
        <taxon>Bacillales</taxon>
        <taxon>Bacillaceae</taxon>
        <taxon>Mangrovibacillus</taxon>
    </lineage>
</organism>
<reference evidence="2 3" key="1">
    <citation type="submission" date="2019-07" db="EMBL/GenBank/DDBJ databases">
        <title>Genome sequence of 2 isolates from Red Sea Mangroves.</title>
        <authorList>
            <person name="Sefrji F."/>
            <person name="Michoud G."/>
            <person name="Merlino G."/>
            <person name="Daffonchio D."/>
        </authorList>
    </citation>
    <scope>NUCLEOTIDE SEQUENCE [LARGE SCALE GENOMIC DNA]</scope>
    <source>
        <strain evidence="2 3">R1DC41</strain>
    </source>
</reference>
<dbReference type="RefSeq" id="WP_239674039.1">
    <property type="nucleotide sequence ID" value="NZ_CP049742.1"/>
</dbReference>
<feature type="transmembrane region" description="Helical" evidence="1">
    <location>
        <begin position="7"/>
        <end position="23"/>
    </location>
</feature>
<sequence length="73" mass="8446">MKKLSSYSFFLLVAMSCLLFLYIKTSIVLFLWATYEVLLSNSVFFILTKHLAQEIKRKSKVASTILLGMVFLF</sequence>
<name>A0A7S8CAR7_9BACI</name>
<gene>
    <name evidence="2" type="ORF">G8O30_05825</name>
</gene>
<keyword evidence="1" id="KW-1133">Transmembrane helix</keyword>
<dbReference type="PROSITE" id="PS51257">
    <property type="entry name" value="PROKAR_LIPOPROTEIN"/>
    <property type="match status" value="1"/>
</dbReference>
<keyword evidence="1" id="KW-0812">Transmembrane</keyword>
<evidence type="ECO:0000256" key="1">
    <source>
        <dbReference type="SAM" id="Phobius"/>
    </source>
</evidence>
<evidence type="ECO:0000313" key="3">
    <source>
        <dbReference type="Proteomes" id="UP000593626"/>
    </source>
</evidence>
<keyword evidence="1" id="KW-0472">Membrane</keyword>
<evidence type="ECO:0000313" key="2">
    <source>
        <dbReference type="EMBL" id="QPC46518.1"/>
    </source>
</evidence>
<keyword evidence="3" id="KW-1185">Reference proteome</keyword>
<accession>A0A7S8CAR7</accession>
<dbReference type="KEGG" id="mcui:G8O30_05825"/>